<accession>I7MEK8</accession>
<dbReference type="RefSeq" id="XP_001016789.2">
    <property type="nucleotide sequence ID" value="XM_001016789.2"/>
</dbReference>
<protein>
    <submittedName>
        <fullName evidence="2">Uncharacterized protein</fullName>
    </submittedName>
</protein>
<dbReference type="Proteomes" id="UP000009168">
    <property type="component" value="Unassembled WGS sequence"/>
</dbReference>
<dbReference type="GeneID" id="7824231"/>
<name>I7MEK8_TETTS</name>
<evidence type="ECO:0000313" key="2">
    <source>
        <dbReference type="EMBL" id="EAR96544.2"/>
    </source>
</evidence>
<reference evidence="3" key="1">
    <citation type="journal article" date="2006" name="PLoS Biol.">
        <title>Macronuclear genome sequence of the ciliate Tetrahymena thermophila, a model eukaryote.</title>
        <authorList>
            <person name="Eisen J.A."/>
            <person name="Coyne R.S."/>
            <person name="Wu M."/>
            <person name="Wu D."/>
            <person name="Thiagarajan M."/>
            <person name="Wortman J.R."/>
            <person name="Badger J.H."/>
            <person name="Ren Q."/>
            <person name="Amedeo P."/>
            <person name="Jones K.M."/>
            <person name="Tallon L.J."/>
            <person name="Delcher A.L."/>
            <person name="Salzberg S.L."/>
            <person name="Silva J.C."/>
            <person name="Haas B.J."/>
            <person name="Majoros W.H."/>
            <person name="Farzad M."/>
            <person name="Carlton J.M."/>
            <person name="Smith R.K. Jr."/>
            <person name="Garg J."/>
            <person name="Pearlman R.E."/>
            <person name="Karrer K.M."/>
            <person name="Sun L."/>
            <person name="Manning G."/>
            <person name="Elde N.C."/>
            <person name="Turkewitz A.P."/>
            <person name="Asai D.J."/>
            <person name="Wilkes D.E."/>
            <person name="Wang Y."/>
            <person name="Cai H."/>
            <person name="Collins K."/>
            <person name="Stewart B.A."/>
            <person name="Lee S.R."/>
            <person name="Wilamowska K."/>
            <person name="Weinberg Z."/>
            <person name="Ruzzo W.L."/>
            <person name="Wloga D."/>
            <person name="Gaertig J."/>
            <person name="Frankel J."/>
            <person name="Tsao C.-C."/>
            <person name="Gorovsky M.A."/>
            <person name="Keeling P.J."/>
            <person name="Waller R.F."/>
            <person name="Patron N.J."/>
            <person name="Cherry J.M."/>
            <person name="Stover N.A."/>
            <person name="Krieger C.J."/>
            <person name="del Toro C."/>
            <person name="Ryder H.F."/>
            <person name="Williamson S.C."/>
            <person name="Barbeau R.A."/>
            <person name="Hamilton E.P."/>
            <person name="Orias E."/>
        </authorList>
    </citation>
    <scope>NUCLEOTIDE SEQUENCE [LARGE SCALE GENOMIC DNA]</scope>
    <source>
        <strain evidence="3">SB210</strain>
    </source>
</reference>
<evidence type="ECO:0000256" key="1">
    <source>
        <dbReference type="SAM" id="MobiDB-lite"/>
    </source>
</evidence>
<dbReference type="AlphaFoldDB" id="I7MEK8"/>
<feature type="region of interest" description="Disordered" evidence="1">
    <location>
        <begin position="548"/>
        <end position="614"/>
    </location>
</feature>
<keyword evidence="3" id="KW-1185">Reference proteome</keyword>
<proteinExistence type="predicted"/>
<dbReference type="InParanoid" id="I7MEK8"/>
<feature type="compositionally biased region" description="Low complexity" evidence="1">
    <location>
        <begin position="605"/>
        <end position="614"/>
    </location>
</feature>
<dbReference type="EMBL" id="GG662693">
    <property type="protein sequence ID" value="EAR96544.2"/>
    <property type="molecule type" value="Genomic_DNA"/>
</dbReference>
<dbReference type="KEGG" id="tet:TTHERM_00192130"/>
<organism evidence="2 3">
    <name type="scientific">Tetrahymena thermophila (strain SB210)</name>
    <dbReference type="NCBI Taxonomy" id="312017"/>
    <lineage>
        <taxon>Eukaryota</taxon>
        <taxon>Sar</taxon>
        <taxon>Alveolata</taxon>
        <taxon>Ciliophora</taxon>
        <taxon>Intramacronucleata</taxon>
        <taxon>Oligohymenophorea</taxon>
        <taxon>Hymenostomatida</taxon>
        <taxon>Tetrahymenina</taxon>
        <taxon>Tetrahymenidae</taxon>
        <taxon>Tetrahymena</taxon>
    </lineage>
</organism>
<evidence type="ECO:0000313" key="3">
    <source>
        <dbReference type="Proteomes" id="UP000009168"/>
    </source>
</evidence>
<gene>
    <name evidence="2" type="ORF">TTHERM_00192130</name>
</gene>
<sequence length="752" mass="90159">MEDLLDGRKEKTQNITSQEQKNEYFMKLNHFIGREEFENLNRHQKIQTLLQYNMFKKEYLLSVIDQKDDMKITSYAEVYFLGLNIIQQNINKFESINRVNILQKMILQDIVNFQVQLGNIVSKVNFKNLEQNGIIEQIQQMIPLIESEHDVKDCDVSYLIQKFQREVGLFFDFSKQNEQTYIYPVIVPYLRFGDYQFNQQHQNTSQTIYKIFQFLSFNVSGSTDKKIYRQGGIISDDKILLQNKLENSHLMMPYTIKVCPGGLIYNSFWKNVLQDPYGNIQSLQLQMAYYFCRIIDHEKRIKEGNLYNSEQQRLFQNYLFQEQAKFYIYQCKYINQEFLISISFIIERFFLDRIQIQNDVKLVKQNYFKFKRSSLFECIDKVQRVNNQVKINIFTFQERQNNLLQIKTKQIQMENKCSKSQIGRFDLILQGNIEPHEKFQEDEQLIFSKEDRFQYYKFYDRNLGRKENIGKEKVEIRKASKKKRYNLKKMSKNNQIQIQFSAEEEIQEQNIFDQQGLKLIDELLNLNSENQQLGNEIQIDLDENNLDENKSDKININGSSGQKQKKTELNKKRKNQASKNEKNSEKLKKKQKKEQENQNEEEEQNQNQIQYQGQDQQENMIQNDTMGSYVFSQDRIQTQNNINYNSFISSTTFNQQNLYGQTQQYAPPPQQYNIYNQVQFQPAPYQNIIYYQYPIAIQQIQPQYITYNQAPGQQAYYYVPHYIYQNVYQQNFQAQNLQLSGINNNIFNQNRQ</sequence>